<feature type="domain" description="DUF2179" evidence="7">
    <location>
        <begin position="222"/>
        <end position="275"/>
    </location>
</feature>
<dbReference type="PIRSF" id="PIRSF006483">
    <property type="entry name" value="Membrane_protein_YitT"/>
    <property type="match status" value="1"/>
</dbReference>
<feature type="transmembrane region" description="Helical" evidence="6">
    <location>
        <begin position="110"/>
        <end position="130"/>
    </location>
</feature>
<protein>
    <submittedName>
        <fullName evidence="8">YitT family protein</fullName>
    </submittedName>
</protein>
<feature type="transmembrane region" description="Helical" evidence="6">
    <location>
        <begin position="7"/>
        <end position="25"/>
    </location>
</feature>
<evidence type="ECO:0000313" key="8">
    <source>
        <dbReference type="EMBL" id="MST74922.1"/>
    </source>
</evidence>
<dbReference type="Gene3D" id="3.30.70.120">
    <property type="match status" value="1"/>
</dbReference>
<keyword evidence="3 6" id="KW-0812">Transmembrane</keyword>
<dbReference type="CDD" id="cd16380">
    <property type="entry name" value="YitT_C"/>
    <property type="match status" value="1"/>
</dbReference>
<evidence type="ECO:0000256" key="1">
    <source>
        <dbReference type="ARBA" id="ARBA00004651"/>
    </source>
</evidence>
<dbReference type="PANTHER" id="PTHR33545:SF9">
    <property type="entry name" value="UPF0750 MEMBRANE PROTEIN YITE"/>
    <property type="match status" value="1"/>
</dbReference>
<keyword evidence="2" id="KW-1003">Cell membrane</keyword>
<dbReference type="Pfam" id="PF10035">
    <property type="entry name" value="DUF2179"/>
    <property type="match status" value="1"/>
</dbReference>
<dbReference type="InterPro" id="IPR019264">
    <property type="entry name" value="DUF2179"/>
</dbReference>
<feature type="transmembrane region" description="Helical" evidence="6">
    <location>
        <begin position="31"/>
        <end position="49"/>
    </location>
</feature>
<dbReference type="InterPro" id="IPR051461">
    <property type="entry name" value="UPF0750_membrane"/>
</dbReference>
<evidence type="ECO:0000259" key="7">
    <source>
        <dbReference type="Pfam" id="PF10035"/>
    </source>
</evidence>
<evidence type="ECO:0000256" key="5">
    <source>
        <dbReference type="ARBA" id="ARBA00023136"/>
    </source>
</evidence>
<accession>A0A6L5YSJ1</accession>
<sequence length="281" mass="30865">MTHELKNYTLITISIFIMAFGVYFFKFPNNFVFGGVTGFAVVVAQITPLSASVFSFIANTLLLVLGLICLGRSFALKTTYASMLLSILLLVFEHAYPMEQPLSNEPMLELIFAIALPAIGSAILFYIGASSGGTDVLAMIIKKYTHVKDIGIALFITDLLMIICACFVFDIKTALYSFVGLTVKSFMIDSIIENITLCKSIMIICDDPEPICKYITEGLNKGATIVDGKGAYTHSCKHIVFTTLTRRQAIVLRNHIHEHHLNAFISVSSTSEVFGNGFSNI</sequence>
<evidence type="ECO:0000256" key="4">
    <source>
        <dbReference type="ARBA" id="ARBA00022989"/>
    </source>
</evidence>
<proteinExistence type="predicted"/>
<name>A0A6L5YSJ1_9FIRM</name>
<evidence type="ECO:0000256" key="3">
    <source>
        <dbReference type="ARBA" id="ARBA00022692"/>
    </source>
</evidence>
<keyword evidence="5 6" id="KW-0472">Membrane</keyword>
<dbReference type="PANTHER" id="PTHR33545">
    <property type="entry name" value="UPF0750 MEMBRANE PROTEIN YITT-RELATED"/>
    <property type="match status" value="1"/>
</dbReference>
<dbReference type="InterPro" id="IPR015867">
    <property type="entry name" value="N-reg_PII/ATP_PRibTrfase_C"/>
</dbReference>
<dbReference type="Pfam" id="PF02588">
    <property type="entry name" value="YitT_membrane"/>
    <property type="match status" value="1"/>
</dbReference>
<evidence type="ECO:0000313" key="9">
    <source>
        <dbReference type="Proteomes" id="UP000474024"/>
    </source>
</evidence>
<dbReference type="InterPro" id="IPR003740">
    <property type="entry name" value="YitT"/>
</dbReference>
<dbReference type="GO" id="GO:0005886">
    <property type="term" value="C:plasma membrane"/>
    <property type="evidence" value="ECO:0007669"/>
    <property type="project" value="UniProtKB-SubCell"/>
</dbReference>
<dbReference type="AlphaFoldDB" id="A0A6L5YSJ1"/>
<evidence type="ECO:0000256" key="6">
    <source>
        <dbReference type="SAM" id="Phobius"/>
    </source>
</evidence>
<keyword evidence="9" id="KW-1185">Reference proteome</keyword>
<comment type="subcellular location">
    <subcellularLocation>
        <location evidence="1">Cell membrane</location>
        <topology evidence="1">Multi-pass membrane protein</topology>
    </subcellularLocation>
</comment>
<dbReference type="EMBL" id="VUNI01000011">
    <property type="protein sequence ID" value="MST74922.1"/>
    <property type="molecule type" value="Genomic_DNA"/>
</dbReference>
<dbReference type="Proteomes" id="UP000474024">
    <property type="component" value="Unassembled WGS sequence"/>
</dbReference>
<comment type="caution">
    <text evidence="8">The sequence shown here is derived from an EMBL/GenBank/DDBJ whole genome shotgun (WGS) entry which is preliminary data.</text>
</comment>
<keyword evidence="4 6" id="KW-1133">Transmembrane helix</keyword>
<feature type="transmembrane region" description="Helical" evidence="6">
    <location>
        <begin position="150"/>
        <end position="169"/>
    </location>
</feature>
<feature type="transmembrane region" description="Helical" evidence="6">
    <location>
        <begin position="80"/>
        <end position="98"/>
    </location>
</feature>
<reference evidence="8 9" key="1">
    <citation type="submission" date="2019-08" db="EMBL/GenBank/DDBJ databases">
        <title>In-depth cultivation of the pig gut microbiome towards novel bacterial diversity and tailored functional studies.</title>
        <authorList>
            <person name="Wylensek D."/>
            <person name="Hitch T.C.A."/>
            <person name="Clavel T."/>
        </authorList>
    </citation>
    <scope>NUCLEOTIDE SEQUENCE [LARGE SCALE GENOMIC DNA]</scope>
    <source>
        <strain evidence="8 9">MUC/MUC-530-WT-4D</strain>
    </source>
</reference>
<gene>
    <name evidence="8" type="ORF">FYJ75_07745</name>
</gene>
<evidence type="ECO:0000256" key="2">
    <source>
        <dbReference type="ARBA" id="ARBA00022475"/>
    </source>
</evidence>
<organism evidence="8 9">
    <name type="scientific">Roseburia porci</name>
    <dbReference type="NCBI Taxonomy" id="2605790"/>
    <lineage>
        <taxon>Bacteria</taxon>
        <taxon>Bacillati</taxon>
        <taxon>Bacillota</taxon>
        <taxon>Clostridia</taxon>
        <taxon>Lachnospirales</taxon>
        <taxon>Lachnospiraceae</taxon>
        <taxon>Roseburia</taxon>
    </lineage>
</organism>